<feature type="domain" description="Peptidase S1" evidence="10">
    <location>
        <begin position="348"/>
        <end position="583"/>
    </location>
</feature>
<feature type="chain" id="PRO_5017271977" description="trypsin" evidence="9">
    <location>
        <begin position="22"/>
        <end position="585"/>
    </location>
</feature>
<dbReference type="InterPro" id="IPR018114">
    <property type="entry name" value="TRYPSIN_HIS"/>
</dbReference>
<dbReference type="AlphaFoldDB" id="A0A3B3R616"/>
<accession>A0A3B3R616</accession>
<dbReference type="PANTHER" id="PTHR24264:SF83">
    <property type="entry name" value="COMPLEMENT FACTOR I"/>
    <property type="match status" value="1"/>
</dbReference>
<evidence type="ECO:0000313" key="11">
    <source>
        <dbReference type="Ensembl" id="ENSPKIP00000013634.1"/>
    </source>
</evidence>
<dbReference type="PANTHER" id="PTHR24264">
    <property type="entry name" value="TRYPSIN-RELATED"/>
    <property type="match status" value="1"/>
</dbReference>
<dbReference type="InterPro" id="IPR009003">
    <property type="entry name" value="Peptidase_S1_PA"/>
</dbReference>
<dbReference type="InterPro" id="IPR001254">
    <property type="entry name" value="Trypsin_dom"/>
</dbReference>
<evidence type="ECO:0000256" key="4">
    <source>
        <dbReference type="ARBA" id="ARBA00022825"/>
    </source>
</evidence>
<dbReference type="GO" id="GO:0005615">
    <property type="term" value="C:extracellular space"/>
    <property type="evidence" value="ECO:0007669"/>
    <property type="project" value="TreeGrafter"/>
</dbReference>
<evidence type="ECO:0000256" key="8">
    <source>
        <dbReference type="RuleBase" id="RU363034"/>
    </source>
</evidence>
<dbReference type="InterPro" id="IPR043504">
    <property type="entry name" value="Peptidase_S1_PA_chymotrypsin"/>
</dbReference>
<dbReference type="GeneTree" id="ENSGT00940000163017"/>
<evidence type="ECO:0000256" key="6">
    <source>
        <dbReference type="ARBA" id="ARBA00036320"/>
    </source>
</evidence>
<evidence type="ECO:0000256" key="3">
    <source>
        <dbReference type="ARBA" id="ARBA00022801"/>
    </source>
</evidence>
<evidence type="ECO:0000256" key="7">
    <source>
        <dbReference type="ARBA" id="ARBA00038868"/>
    </source>
</evidence>
<feature type="signal peptide" evidence="9">
    <location>
        <begin position="1"/>
        <end position="21"/>
    </location>
</feature>
<dbReference type="InterPro" id="IPR001314">
    <property type="entry name" value="Peptidase_S1A"/>
</dbReference>
<dbReference type="FunFam" id="2.40.10.10:FF:000003">
    <property type="entry name" value="Transmembrane serine protease 3"/>
    <property type="match status" value="1"/>
</dbReference>
<evidence type="ECO:0000259" key="10">
    <source>
        <dbReference type="PROSITE" id="PS50240"/>
    </source>
</evidence>
<dbReference type="GO" id="GO:0006508">
    <property type="term" value="P:proteolysis"/>
    <property type="evidence" value="ECO:0007669"/>
    <property type="project" value="UniProtKB-KW"/>
</dbReference>
<dbReference type="Ensembl" id="ENSPKIT00000038058.1">
    <property type="protein sequence ID" value="ENSPKIP00000013634.1"/>
    <property type="gene ID" value="ENSPKIG00000000992.1"/>
</dbReference>
<keyword evidence="3 8" id="KW-0378">Hydrolase</keyword>
<dbReference type="Proteomes" id="UP000261540">
    <property type="component" value="Unplaced"/>
</dbReference>
<dbReference type="EC" id="3.4.21.4" evidence="7"/>
<comment type="catalytic activity">
    <reaction evidence="6">
        <text>Preferential cleavage: Arg-|-Xaa, Lys-|-Xaa.</text>
        <dbReference type="EC" id="3.4.21.4"/>
    </reaction>
</comment>
<dbReference type="SMART" id="SM00020">
    <property type="entry name" value="Tryp_SPc"/>
    <property type="match status" value="2"/>
</dbReference>
<reference evidence="11" key="1">
    <citation type="submission" date="2025-08" db="UniProtKB">
        <authorList>
            <consortium name="Ensembl"/>
        </authorList>
    </citation>
    <scope>IDENTIFICATION</scope>
</reference>
<protein>
    <recommendedName>
        <fullName evidence="7">trypsin</fullName>
        <ecNumber evidence="7">3.4.21.4</ecNumber>
    </recommendedName>
</protein>
<dbReference type="PROSITE" id="PS00135">
    <property type="entry name" value="TRYPSIN_SER"/>
    <property type="match status" value="1"/>
</dbReference>
<dbReference type="RefSeq" id="XP_023673584.1">
    <property type="nucleotide sequence ID" value="XM_023817816.2"/>
</dbReference>
<evidence type="ECO:0000256" key="1">
    <source>
        <dbReference type="ARBA" id="ARBA00004239"/>
    </source>
</evidence>
<dbReference type="KEGG" id="pki:111847008"/>
<evidence type="ECO:0000256" key="2">
    <source>
        <dbReference type="ARBA" id="ARBA00022670"/>
    </source>
</evidence>
<dbReference type="CDD" id="cd00190">
    <property type="entry name" value="Tryp_SPc"/>
    <property type="match status" value="2"/>
</dbReference>
<dbReference type="PROSITE" id="PS50240">
    <property type="entry name" value="TRYPSIN_DOM"/>
    <property type="match status" value="2"/>
</dbReference>
<keyword evidence="12" id="KW-1185">Reference proteome</keyword>
<dbReference type="GO" id="GO:0004252">
    <property type="term" value="F:serine-type endopeptidase activity"/>
    <property type="evidence" value="ECO:0007669"/>
    <property type="project" value="UniProtKB-EC"/>
</dbReference>
<dbReference type="STRING" id="1676925.ENSPKIP00000013634"/>
<dbReference type="CTD" id="341350"/>
<keyword evidence="4 8" id="KW-0720">Serine protease</keyword>
<evidence type="ECO:0000256" key="9">
    <source>
        <dbReference type="SAM" id="SignalP"/>
    </source>
</evidence>
<reference evidence="11" key="2">
    <citation type="submission" date="2025-09" db="UniProtKB">
        <authorList>
            <consortium name="Ensembl"/>
        </authorList>
    </citation>
    <scope>IDENTIFICATION</scope>
</reference>
<dbReference type="InterPro" id="IPR033116">
    <property type="entry name" value="TRYPSIN_SER"/>
</dbReference>
<evidence type="ECO:0000256" key="5">
    <source>
        <dbReference type="ARBA" id="ARBA00023157"/>
    </source>
</evidence>
<keyword evidence="9" id="KW-0732">Signal</keyword>
<dbReference type="Gene3D" id="2.40.10.10">
    <property type="entry name" value="Trypsin-like serine proteases"/>
    <property type="match status" value="2"/>
</dbReference>
<proteinExistence type="predicted"/>
<dbReference type="OrthoDB" id="546450at2759"/>
<dbReference type="SUPFAM" id="SSF50494">
    <property type="entry name" value="Trypsin-like serine proteases"/>
    <property type="match status" value="2"/>
</dbReference>
<comment type="subcellular location">
    <subcellularLocation>
        <location evidence="1">Secreted</location>
        <location evidence="1">Extracellular space</location>
    </subcellularLocation>
</comment>
<dbReference type="PRINTS" id="PR00722">
    <property type="entry name" value="CHYMOTRYPSIN"/>
</dbReference>
<keyword evidence="5" id="KW-1015">Disulfide bond</keyword>
<dbReference type="Pfam" id="PF00089">
    <property type="entry name" value="Trypsin"/>
    <property type="match status" value="2"/>
</dbReference>
<evidence type="ECO:0000313" key="12">
    <source>
        <dbReference type="Proteomes" id="UP000261540"/>
    </source>
</evidence>
<organism evidence="11 12">
    <name type="scientific">Paramormyrops kingsleyae</name>
    <dbReference type="NCBI Taxonomy" id="1676925"/>
    <lineage>
        <taxon>Eukaryota</taxon>
        <taxon>Metazoa</taxon>
        <taxon>Chordata</taxon>
        <taxon>Craniata</taxon>
        <taxon>Vertebrata</taxon>
        <taxon>Euteleostomi</taxon>
        <taxon>Actinopterygii</taxon>
        <taxon>Neopterygii</taxon>
        <taxon>Teleostei</taxon>
        <taxon>Osteoglossocephala</taxon>
        <taxon>Osteoglossomorpha</taxon>
        <taxon>Osteoglossiformes</taxon>
        <taxon>Mormyridae</taxon>
        <taxon>Paramormyrops</taxon>
    </lineage>
</organism>
<name>A0A3B3R616_9TELE</name>
<feature type="domain" description="Peptidase S1" evidence="10">
    <location>
        <begin position="80"/>
        <end position="310"/>
    </location>
</feature>
<sequence length="585" mass="64713">MFDSSHISFLLWFGLHQSGAAKFPNLKNEVLSATVTFSQNRIVSDVSVGPLPCSSGRSKYEDLAGRRVFLPEEEEPETRIIGGQEAEPHSWPWQACLYYSDMVACGGAILAPDWVISAAHCFIMYRTPRLWKVMAGKHDLTDSHEECQQVSQVSKIVTHEHYSEITKANDVALVKLKVPLTFTNCVVPIDVTQQPPRPSMTCTVTGWGSTTESGPHVERLQEVNVTVMSQSECAQYYPGEVDSSMMCAGKPKGGADACQGDSGGPLSCFCGDRYELAGVVSWGVGCGRPKKPGVYTNLTRYVNWINSVMEDDALQIRSNTMETHTGSLVLCGQPEIHPCWQSSDYAQVVQVQHKLRVENIQSACPHSWPWQVSLQAHGRHYCTGTLIHHDWVLAAYHCNTRAKTDTVVLGVDNLEITDVQEIPVKAVYTLSQNDYSPPIHDVALIRLLRPARIGATVAPVCLPNANIKLNDSWDCATAGWGTTKVAMYKDPEVLHQARLRLVDEMACHRRWGDDLNVERHLCASAAGSQSCMGISGAPLLCQKNGTYYLFGLLTWGSRHCDSSRPAVYTKLADYHSWIGEFVKDL</sequence>
<dbReference type="InterPro" id="IPR050127">
    <property type="entry name" value="Serine_Proteases_S1"/>
</dbReference>
<dbReference type="GeneID" id="111847008"/>
<keyword evidence="2 8" id="KW-0645">Protease</keyword>
<dbReference type="PROSITE" id="PS00134">
    <property type="entry name" value="TRYPSIN_HIS"/>
    <property type="match status" value="1"/>
</dbReference>